<dbReference type="Pfam" id="PF00534">
    <property type="entry name" value="Glycos_transf_1"/>
    <property type="match status" value="1"/>
</dbReference>
<protein>
    <submittedName>
        <fullName evidence="4">Glycosyltransferase</fullName>
    </submittedName>
</protein>
<dbReference type="SUPFAM" id="SSF53756">
    <property type="entry name" value="UDP-Glycosyltransferase/glycogen phosphorylase"/>
    <property type="match status" value="1"/>
</dbReference>
<keyword evidence="1" id="KW-0472">Membrane</keyword>
<dbReference type="AlphaFoldDB" id="A0A0G0XN77"/>
<keyword evidence="4" id="KW-0808">Transferase</keyword>
<name>A0A0G0XN77_9BACT</name>
<keyword evidence="1" id="KW-0812">Transmembrane</keyword>
<evidence type="ECO:0000313" key="4">
    <source>
        <dbReference type="EMBL" id="KKR89137.1"/>
    </source>
</evidence>
<accession>A0A0G0XN77</accession>
<gene>
    <name evidence="4" type="ORF">UU38_C0001G0039</name>
</gene>
<reference evidence="4 5" key="1">
    <citation type="journal article" date="2015" name="Nature">
        <title>rRNA introns, odd ribosomes, and small enigmatic genomes across a large radiation of phyla.</title>
        <authorList>
            <person name="Brown C.T."/>
            <person name="Hug L.A."/>
            <person name="Thomas B.C."/>
            <person name="Sharon I."/>
            <person name="Castelle C.J."/>
            <person name="Singh A."/>
            <person name="Wilkins M.J."/>
            <person name="Williams K.H."/>
            <person name="Banfield J.F."/>
        </authorList>
    </citation>
    <scope>NUCLEOTIDE SEQUENCE [LARGE SCALE GENOMIC DNA]</scope>
</reference>
<feature type="domain" description="Glycosyl transferase family 1" evidence="2">
    <location>
        <begin position="213"/>
        <end position="383"/>
    </location>
</feature>
<dbReference type="PATRIC" id="fig|1619006.3.peg.42"/>
<dbReference type="GO" id="GO:0016757">
    <property type="term" value="F:glycosyltransferase activity"/>
    <property type="evidence" value="ECO:0007669"/>
    <property type="project" value="InterPro"/>
</dbReference>
<dbReference type="Pfam" id="PF13579">
    <property type="entry name" value="Glyco_trans_4_4"/>
    <property type="match status" value="1"/>
</dbReference>
<sequence>MRILIFEQRYTSPKEAGIGRFYYLAEEWARAGHEIIIVAGMINYISGKKIDKYKRKLWVKEKEADNFYILRVFDSSIGYRNFLGRLWSYISYLISAFFAGIFCPADVVIASSPPIFVGFLGWLASFLKGSRFIFEVRDLWPDEPIELGFLKNKILIDFSLRLEKFLYRRSAAIVANSPGIKEYISRVKKIDLGKITTVPNPVSLKLIDISRAEEIKEKFGWNDKFIILYSGSMAAVYDFEIVLEAAKEFSESSVIFAFVGSGRQREFLKNKAEKLGLKNVKFYDSMPKSEVYSMMAAADIGIISLRKDIKLLRYVYASKALDYMAAGIPIVAAVEGVNDELICEKAQAGICVNPGEKNKFISAIKKFYENKELRRSAGESGREYIGNYFGSSVLAGEYLEVLKQTNNRAKATK</sequence>
<evidence type="ECO:0000313" key="5">
    <source>
        <dbReference type="Proteomes" id="UP000033918"/>
    </source>
</evidence>
<dbReference type="Proteomes" id="UP000033918">
    <property type="component" value="Unassembled WGS sequence"/>
</dbReference>
<dbReference type="CDD" id="cd03794">
    <property type="entry name" value="GT4_WbuB-like"/>
    <property type="match status" value="1"/>
</dbReference>
<organism evidence="4 5">
    <name type="scientific">Candidatus Wolfebacteria bacterium GW2011_GWB1_41_12</name>
    <dbReference type="NCBI Taxonomy" id="1619006"/>
    <lineage>
        <taxon>Bacteria</taxon>
        <taxon>Candidatus Wolfeibacteriota</taxon>
    </lineage>
</organism>
<dbReference type="PANTHER" id="PTHR12526:SF622">
    <property type="entry name" value="GLYCOSYLTRANSFERASE (GROUP I)"/>
    <property type="match status" value="1"/>
</dbReference>
<dbReference type="PANTHER" id="PTHR12526">
    <property type="entry name" value="GLYCOSYLTRANSFERASE"/>
    <property type="match status" value="1"/>
</dbReference>
<feature type="transmembrane region" description="Helical" evidence="1">
    <location>
        <begin position="86"/>
        <end position="102"/>
    </location>
</feature>
<proteinExistence type="predicted"/>
<comment type="caution">
    <text evidence="4">The sequence shown here is derived from an EMBL/GenBank/DDBJ whole genome shotgun (WGS) entry which is preliminary data.</text>
</comment>
<dbReference type="Gene3D" id="3.40.50.2000">
    <property type="entry name" value="Glycogen Phosphorylase B"/>
    <property type="match status" value="2"/>
</dbReference>
<feature type="domain" description="Glycosyltransferase subfamily 4-like N-terminal" evidence="3">
    <location>
        <begin position="21"/>
        <end position="200"/>
    </location>
</feature>
<dbReference type="EMBL" id="LCAK01000001">
    <property type="protein sequence ID" value="KKR89137.1"/>
    <property type="molecule type" value="Genomic_DNA"/>
</dbReference>
<evidence type="ECO:0000259" key="3">
    <source>
        <dbReference type="Pfam" id="PF13579"/>
    </source>
</evidence>
<evidence type="ECO:0000259" key="2">
    <source>
        <dbReference type="Pfam" id="PF00534"/>
    </source>
</evidence>
<evidence type="ECO:0000256" key="1">
    <source>
        <dbReference type="SAM" id="Phobius"/>
    </source>
</evidence>
<keyword evidence="1" id="KW-1133">Transmembrane helix</keyword>
<dbReference type="InterPro" id="IPR028098">
    <property type="entry name" value="Glyco_trans_4-like_N"/>
</dbReference>
<dbReference type="InterPro" id="IPR001296">
    <property type="entry name" value="Glyco_trans_1"/>
</dbReference>